<dbReference type="Gene3D" id="3.40.50.450">
    <property type="match status" value="1"/>
</dbReference>
<evidence type="ECO:0000313" key="3">
    <source>
        <dbReference type="Proteomes" id="UP001165584"/>
    </source>
</evidence>
<feature type="region of interest" description="Disordered" evidence="1">
    <location>
        <begin position="238"/>
        <end position="276"/>
    </location>
</feature>
<keyword evidence="3" id="KW-1185">Reference proteome</keyword>
<name>A0ABT2GWU0_9MICO</name>
<dbReference type="Proteomes" id="UP001165584">
    <property type="component" value="Unassembled WGS sequence"/>
</dbReference>
<accession>A0ABT2GWU0</accession>
<organism evidence="2 3">
    <name type="scientific">Herbiconiux aconitum</name>
    <dbReference type="NCBI Taxonomy" id="2970913"/>
    <lineage>
        <taxon>Bacteria</taxon>
        <taxon>Bacillati</taxon>
        <taxon>Actinomycetota</taxon>
        <taxon>Actinomycetes</taxon>
        <taxon>Micrococcales</taxon>
        <taxon>Microbacteriaceae</taxon>
        <taxon>Herbiconiux</taxon>
    </lineage>
</organism>
<protein>
    <submittedName>
        <fullName evidence="2">Uncharacterized protein</fullName>
    </submittedName>
</protein>
<proteinExistence type="predicted"/>
<sequence length="276" mass="30692">MTSSDSGEVNIDSKVAFVVSPIGQKGTQPRHLSDLALTYIFRKALTSPEWTVIRGDEETSTDSISTQIVERILTADLVIADLTGHNANVFYELAVAHGYKRPVIQVISEGESIPFDIADQRTIVYNLADPASVDASINAIQQAASWLEDKDLFRNPLSTRDAFQHVASAGGSSGELADVLESLLTQMSGMARSIALLERRDRVGRDGIAVGRAIRSDGQGVRINERDYQDVDEYRRAQSRVVRKATPQEEYEYQMKRERDLERVRELDPELNPDPS</sequence>
<dbReference type="EMBL" id="JANLCM010000002">
    <property type="protein sequence ID" value="MCS5720032.1"/>
    <property type="molecule type" value="Genomic_DNA"/>
</dbReference>
<evidence type="ECO:0000256" key="1">
    <source>
        <dbReference type="SAM" id="MobiDB-lite"/>
    </source>
</evidence>
<evidence type="ECO:0000313" key="2">
    <source>
        <dbReference type="EMBL" id="MCS5720032.1"/>
    </source>
</evidence>
<reference evidence="2" key="1">
    <citation type="submission" date="2022-08" db="EMBL/GenBank/DDBJ databases">
        <authorList>
            <person name="Deng Y."/>
            <person name="Han X.-F."/>
            <person name="Zhang Y.-Q."/>
        </authorList>
    </citation>
    <scope>NUCLEOTIDE SEQUENCE</scope>
    <source>
        <strain evidence="2">CPCC 205763</strain>
    </source>
</reference>
<feature type="compositionally biased region" description="Basic and acidic residues" evidence="1">
    <location>
        <begin position="253"/>
        <end position="268"/>
    </location>
</feature>
<dbReference type="RefSeq" id="WP_259509755.1">
    <property type="nucleotide sequence ID" value="NZ_JANLCM010000002.1"/>
</dbReference>
<gene>
    <name evidence="2" type="ORF">N1027_18025</name>
</gene>
<comment type="caution">
    <text evidence="2">The sequence shown here is derived from an EMBL/GenBank/DDBJ whole genome shotgun (WGS) entry which is preliminary data.</text>
</comment>